<dbReference type="Proteomes" id="UP000476212">
    <property type="component" value="Unassembled WGS sequence"/>
</dbReference>
<evidence type="ECO:0000256" key="5">
    <source>
        <dbReference type="ARBA" id="ARBA00022741"/>
    </source>
</evidence>
<gene>
    <name evidence="15" type="primary">pdxK</name>
    <name evidence="15" type="ORF">ERS019209_01639</name>
    <name evidence="16" type="ORF">ERS020485_01943</name>
    <name evidence="17" type="ORF">ERS020924_02063</name>
    <name evidence="21" type="ORF">GM535_05545</name>
    <name evidence="24" type="ORF">GM537_09680</name>
    <name evidence="20" type="ORF">GM539_00385</name>
    <name evidence="22" type="ORF">GM543_08820</name>
    <name evidence="23" type="ORF">GM544_05880</name>
    <name evidence="19" type="ORF">GM545_02295</name>
    <name evidence="18" type="ORF">RLG82_08650</name>
    <name evidence="26" type="ORF">SAMEA104154639_00711</name>
    <name evidence="27" type="ORF">SAMEA3389245_00093</name>
    <name evidence="25" type="ORF">SAMEA3431391_01473</name>
</gene>
<dbReference type="EMBL" id="WNHJ01000001">
    <property type="protein sequence ID" value="MTV61927.1"/>
    <property type="molecule type" value="Genomic_DNA"/>
</dbReference>
<dbReference type="Proteomes" id="UP000474228">
    <property type="component" value="Unassembled WGS sequence"/>
</dbReference>
<evidence type="ECO:0000256" key="10">
    <source>
        <dbReference type="ARBA" id="ARBA00042348"/>
    </source>
</evidence>
<accession>A0A062WW33</accession>
<dbReference type="EMBL" id="WNIB01000024">
    <property type="protein sequence ID" value="MTV90028.1"/>
    <property type="molecule type" value="Genomic_DNA"/>
</dbReference>
<evidence type="ECO:0000313" key="19">
    <source>
        <dbReference type="EMBL" id="MTV42492.1"/>
    </source>
</evidence>
<dbReference type="GO" id="GO:0046872">
    <property type="term" value="F:metal ion binding"/>
    <property type="evidence" value="ECO:0007669"/>
    <property type="project" value="UniProtKB-KW"/>
</dbReference>
<comment type="similarity">
    <text evidence="1">Belongs to the ThiD family.</text>
</comment>
<dbReference type="SUPFAM" id="SSF53613">
    <property type="entry name" value="Ribokinase-like"/>
    <property type="match status" value="1"/>
</dbReference>
<evidence type="ECO:0000256" key="12">
    <source>
        <dbReference type="ARBA" id="ARBA00042531"/>
    </source>
</evidence>
<dbReference type="EMBL" id="CKRE01000040">
    <property type="protein sequence ID" value="CIY91195.1"/>
    <property type="molecule type" value="Genomic_DNA"/>
</dbReference>
<sequence>MKNNRILALSGNDIFSGGGLSADLATYTLNGLHGFVAVTCLTALTEKGFEVFPTDDTIFQHELDSLRDVEFGGIKIGLLPTVSVAEKALDFIKQRPGVPVVLDPVLVCKETHDVAVSELCQELIRFFPYVSVITPNLPEAELLSGQEIKTLEDMKTAAQKLHDLGAPAVIIKGGNRLSQDKAVDVFYDGQTFTILENPVIQGQNAGAGCTFASSIASHLIKGDKLLPAVESSKAFVYRAIAQADQYGVRQYEANKNN</sequence>
<evidence type="ECO:0000259" key="14">
    <source>
        <dbReference type="Pfam" id="PF08543"/>
    </source>
</evidence>
<evidence type="ECO:0000313" key="20">
    <source>
        <dbReference type="EMBL" id="MTV61927.1"/>
    </source>
</evidence>
<evidence type="ECO:0000256" key="9">
    <source>
        <dbReference type="ARBA" id="ARBA00042307"/>
    </source>
</evidence>
<evidence type="ECO:0000313" key="25">
    <source>
        <dbReference type="EMBL" id="VFI32733.1"/>
    </source>
</evidence>
<keyword evidence="4" id="KW-0479">Metal-binding</keyword>
<keyword evidence="8" id="KW-0460">Magnesium</keyword>
<name>A0A062WW33_STREE</name>
<dbReference type="EMBL" id="WNHS01000046">
    <property type="protein sequence ID" value="MTW25088.1"/>
    <property type="molecule type" value="Genomic_DNA"/>
</dbReference>
<dbReference type="GO" id="GO:0005829">
    <property type="term" value="C:cytosol"/>
    <property type="evidence" value="ECO:0007669"/>
    <property type="project" value="TreeGrafter"/>
</dbReference>
<dbReference type="Proteomes" id="UP000405447">
    <property type="component" value="Unassembled WGS sequence"/>
</dbReference>
<dbReference type="EMBL" id="CABBZR010000002">
    <property type="protein sequence ID" value="VSJ51359.1"/>
    <property type="molecule type" value="Genomic_DNA"/>
</dbReference>
<dbReference type="Gene3D" id="3.40.1190.20">
    <property type="match status" value="1"/>
</dbReference>
<evidence type="ECO:0000313" key="30">
    <source>
        <dbReference type="Proteomes" id="UP000048507"/>
    </source>
</evidence>
<dbReference type="CDD" id="cd01169">
    <property type="entry name" value="HMPP_kinase"/>
    <property type="match status" value="1"/>
</dbReference>
<evidence type="ECO:0000313" key="29">
    <source>
        <dbReference type="Proteomes" id="UP000042967"/>
    </source>
</evidence>
<dbReference type="EMBL" id="WNHU01000007">
    <property type="protein sequence ID" value="MTV42492.1"/>
    <property type="molecule type" value="Genomic_DNA"/>
</dbReference>
<dbReference type="EMBL" id="LR216058">
    <property type="protein sequence ID" value="VFI32733.1"/>
    <property type="molecule type" value="Genomic_DNA"/>
</dbReference>
<evidence type="ECO:0000313" key="18">
    <source>
        <dbReference type="EMBL" id="MDS8039037.1"/>
    </source>
</evidence>
<evidence type="ECO:0000256" key="2">
    <source>
        <dbReference type="ARBA" id="ARBA00012104"/>
    </source>
</evidence>
<dbReference type="InterPro" id="IPR029056">
    <property type="entry name" value="Ribokinase-like"/>
</dbReference>
<dbReference type="RefSeq" id="WP_000794775.1">
    <property type="nucleotide sequence ID" value="NZ_AP017971.1"/>
</dbReference>
<evidence type="ECO:0000313" key="27">
    <source>
        <dbReference type="EMBL" id="VST57393.1"/>
    </source>
</evidence>
<evidence type="ECO:0000256" key="6">
    <source>
        <dbReference type="ARBA" id="ARBA00022777"/>
    </source>
</evidence>
<evidence type="ECO:0000313" key="17">
    <source>
        <dbReference type="EMBL" id="COA42109.1"/>
    </source>
</evidence>
<evidence type="ECO:0000313" key="34">
    <source>
        <dbReference type="Proteomes" id="UP000469505"/>
    </source>
</evidence>
<dbReference type="OMA" id="KDEVGYA"/>
<evidence type="ECO:0000313" key="16">
    <source>
        <dbReference type="EMBL" id="CIY91195.1"/>
    </source>
</evidence>
<dbReference type="EMBL" id="CQVU01000032">
    <property type="protein sequence ID" value="COA42109.1"/>
    <property type="molecule type" value="Genomic_DNA"/>
</dbReference>
<reference evidence="31 32" key="2">
    <citation type="submission" date="2019-04" db="EMBL/GenBank/DDBJ databases">
        <authorList>
            <consortium name="Pathogen Informatics"/>
        </authorList>
    </citation>
    <scope>NUCLEOTIDE SEQUENCE [LARGE SCALE GENOMIC DNA]</scope>
    <source>
        <strain evidence="25">GPS_HK_21-sc-2296565</strain>
        <strain evidence="26 31">GPSC38</strain>
        <strain evidence="27 32">GPSC535</strain>
    </source>
</reference>
<keyword evidence="6 15" id="KW-0418">Kinase</keyword>
<dbReference type="EC" id="2.7.1.35" evidence="2"/>
<proteinExistence type="inferred from homology"/>
<dbReference type="PANTHER" id="PTHR20858:SF19">
    <property type="entry name" value="PYRIDOXINE KINASE"/>
    <property type="match status" value="1"/>
</dbReference>
<evidence type="ECO:0000256" key="13">
    <source>
        <dbReference type="ARBA" id="ARBA00049293"/>
    </source>
</evidence>
<evidence type="ECO:0000313" key="22">
    <source>
        <dbReference type="EMBL" id="MTV87606.1"/>
    </source>
</evidence>
<dbReference type="Proteomes" id="UP000467349">
    <property type="component" value="Unassembled WGS sequence"/>
</dbReference>
<dbReference type="Proteomes" id="UP000290138">
    <property type="component" value="Chromosome"/>
</dbReference>
<organism evidence="15 30">
    <name type="scientific">Streptococcus pneumoniae</name>
    <dbReference type="NCBI Taxonomy" id="1313"/>
    <lineage>
        <taxon>Bacteria</taxon>
        <taxon>Bacillati</taxon>
        <taxon>Bacillota</taxon>
        <taxon>Bacilli</taxon>
        <taxon>Lactobacillales</taxon>
        <taxon>Streptococcaceae</taxon>
        <taxon>Streptococcus</taxon>
    </lineage>
</organism>
<dbReference type="InterPro" id="IPR004399">
    <property type="entry name" value="HMP/HMP-P_kinase_dom"/>
</dbReference>
<evidence type="ECO:0000256" key="11">
    <source>
        <dbReference type="ARBA" id="ARBA00042396"/>
    </source>
</evidence>
<reference evidence="28 29" key="1">
    <citation type="submission" date="2015-03" db="EMBL/GenBank/DDBJ databases">
        <authorList>
            <consortium name="Pathogen Informatics"/>
            <person name="Murphy D."/>
        </authorList>
    </citation>
    <scope>NUCLEOTIDE SEQUENCE [LARGE SCALE GENOMIC DNA]</scope>
    <source>
        <strain evidence="17 29">SMRU1414</strain>
        <strain evidence="15">SMRU51</strain>
        <strain evidence="16 28">SMRU975</strain>
        <strain evidence="30">type strain: N</strain>
    </source>
</reference>
<dbReference type="GO" id="GO:0005524">
    <property type="term" value="F:ATP binding"/>
    <property type="evidence" value="ECO:0007669"/>
    <property type="project" value="UniProtKB-KW"/>
</dbReference>
<dbReference type="GO" id="GO:0008902">
    <property type="term" value="F:hydroxymethylpyrimidine kinase activity"/>
    <property type="evidence" value="ECO:0007669"/>
    <property type="project" value="TreeGrafter"/>
</dbReference>
<dbReference type="Proteomes" id="UP000490982">
    <property type="component" value="Unassembled WGS sequence"/>
</dbReference>
<keyword evidence="7" id="KW-0067">ATP-binding</keyword>
<comment type="catalytic activity">
    <reaction evidence="13">
        <text>pyridoxal + ATP = pyridoxal 5'-phosphate + ADP + H(+)</text>
        <dbReference type="Rhea" id="RHEA:10224"/>
        <dbReference type="ChEBI" id="CHEBI:15378"/>
        <dbReference type="ChEBI" id="CHEBI:17310"/>
        <dbReference type="ChEBI" id="CHEBI:30616"/>
        <dbReference type="ChEBI" id="CHEBI:456216"/>
        <dbReference type="ChEBI" id="CHEBI:597326"/>
        <dbReference type="EC" id="2.7.1.35"/>
    </reaction>
</comment>
<evidence type="ECO:0000313" key="33">
    <source>
        <dbReference type="Proteomes" id="UP000467349"/>
    </source>
</evidence>
<keyword evidence="3 15" id="KW-0808">Transferase</keyword>
<dbReference type="EMBL" id="CFFA01000023">
    <property type="protein sequence ID" value="CEX66562.1"/>
    <property type="molecule type" value="Genomic_DNA"/>
</dbReference>
<dbReference type="EMBL" id="CABCSJ010000001">
    <property type="protein sequence ID" value="VST57393.1"/>
    <property type="molecule type" value="Genomic_DNA"/>
</dbReference>
<evidence type="ECO:0000256" key="8">
    <source>
        <dbReference type="ARBA" id="ARBA00022842"/>
    </source>
</evidence>
<dbReference type="Proteomes" id="UP000469505">
    <property type="component" value="Unassembled WGS sequence"/>
</dbReference>
<dbReference type="AlphaFoldDB" id="A0A062WW33"/>
<feature type="domain" description="Pyridoxamine kinase/Phosphomethylpyrimidine kinase" evidence="14">
    <location>
        <begin position="13"/>
        <end position="247"/>
    </location>
</feature>
<evidence type="ECO:0000313" key="28">
    <source>
        <dbReference type="Proteomes" id="UP000042512"/>
    </source>
</evidence>
<dbReference type="Proteomes" id="UP000042967">
    <property type="component" value="Unassembled WGS sequence"/>
</dbReference>
<dbReference type="Proteomes" id="UP000729182">
    <property type="component" value="Unassembled WGS sequence"/>
</dbReference>
<evidence type="ECO:0000256" key="1">
    <source>
        <dbReference type="ARBA" id="ARBA00009879"/>
    </source>
</evidence>
<evidence type="ECO:0000313" key="35">
    <source>
        <dbReference type="Proteomes" id="UP000474228"/>
    </source>
</evidence>
<dbReference type="PANTHER" id="PTHR20858">
    <property type="entry name" value="PHOSPHOMETHYLPYRIMIDINE KINASE"/>
    <property type="match status" value="1"/>
</dbReference>
<dbReference type="NCBIfam" id="NF009078">
    <property type="entry name" value="PRK12413.1"/>
    <property type="match status" value="1"/>
</dbReference>
<evidence type="ECO:0000313" key="32">
    <source>
        <dbReference type="Proteomes" id="UP000405447"/>
    </source>
</evidence>
<dbReference type="Proteomes" id="UP000314170">
    <property type="component" value="Unassembled WGS sequence"/>
</dbReference>
<evidence type="ECO:0000313" key="24">
    <source>
        <dbReference type="EMBL" id="MTW25088.1"/>
    </source>
</evidence>
<evidence type="ECO:0000313" key="23">
    <source>
        <dbReference type="EMBL" id="MTV90028.1"/>
    </source>
</evidence>
<evidence type="ECO:0000313" key="37">
    <source>
        <dbReference type="Proteomes" id="UP000490982"/>
    </source>
</evidence>
<evidence type="ECO:0000256" key="7">
    <source>
        <dbReference type="ARBA" id="ARBA00022840"/>
    </source>
</evidence>
<evidence type="ECO:0000313" key="36">
    <source>
        <dbReference type="Proteomes" id="UP000476212"/>
    </source>
</evidence>
<protein>
    <recommendedName>
        <fullName evidence="2">pyridoxal kinase</fullName>
        <ecNumber evidence="2">2.7.1.35</ecNumber>
    </recommendedName>
    <alternativeName>
        <fullName evidence="10">PN/PL/PM kinase</fullName>
    </alternativeName>
    <alternativeName>
        <fullName evidence="11">Pyridoxal kinase</fullName>
    </alternativeName>
    <alternativeName>
        <fullName evidence="9">Pyridoxamine kinase</fullName>
    </alternativeName>
    <alternativeName>
        <fullName evidence="12">Vitamin B6 kinase</fullName>
    </alternativeName>
</protein>
<dbReference type="Pfam" id="PF08543">
    <property type="entry name" value="Phos_pyr_kin"/>
    <property type="match status" value="1"/>
</dbReference>
<evidence type="ECO:0000256" key="3">
    <source>
        <dbReference type="ARBA" id="ARBA00022679"/>
    </source>
</evidence>
<dbReference type="GO" id="GO:0009228">
    <property type="term" value="P:thiamine biosynthetic process"/>
    <property type="evidence" value="ECO:0007669"/>
    <property type="project" value="InterPro"/>
</dbReference>
<dbReference type="GO" id="GO:0008478">
    <property type="term" value="F:pyridoxal kinase activity"/>
    <property type="evidence" value="ECO:0007669"/>
    <property type="project" value="UniProtKB-EC"/>
</dbReference>
<reference evidence="33 34" key="3">
    <citation type="submission" date="2019-11" db="EMBL/GenBank/DDBJ databases">
        <title>Growth characteristics of pneumococcus vary with the chemical composition of the capsule and with environmental conditions.</title>
        <authorList>
            <person name="Tothpal A."/>
            <person name="Desobry K."/>
            <person name="Joshi S."/>
            <person name="Wyllie A.L."/>
            <person name="Weinberger D.M."/>
        </authorList>
    </citation>
    <scope>NUCLEOTIDE SEQUENCE [LARGE SCALE GENOMIC DNA]</scope>
    <source>
        <strain evidence="33">pnumococcus09N</strain>
        <strain evidence="19">Pnumococcus09N</strain>
        <strain evidence="21">Pnumococcus10A</strain>
        <strain evidence="23">Pnumococcus15C</strain>
        <strain evidence="36">pnumococcus15C</strain>
        <strain evidence="20">Pnumococcus22F</strain>
        <strain evidence="35">pnumococcus22F</strain>
        <strain evidence="24">Pnumococcus23A</strain>
        <strain evidence="37">pnumococcus23A</strain>
        <strain evidence="22">Pnumococcus35B</strain>
        <strain evidence="34">pnumococcus35B</strain>
    </source>
</reference>
<dbReference type="FunFam" id="3.40.1190.20:FF:000041">
    <property type="entry name" value="Putative phosphomethylpyrimidine kinase"/>
    <property type="match status" value="1"/>
</dbReference>
<dbReference type="Proteomes" id="UP000048507">
    <property type="component" value="Unassembled WGS sequence"/>
</dbReference>
<evidence type="ECO:0000313" key="15">
    <source>
        <dbReference type="EMBL" id="CEX66562.1"/>
    </source>
</evidence>
<dbReference type="GO" id="GO:0008972">
    <property type="term" value="F:phosphomethylpyrimidine kinase activity"/>
    <property type="evidence" value="ECO:0007669"/>
    <property type="project" value="InterPro"/>
</dbReference>
<dbReference type="InterPro" id="IPR013749">
    <property type="entry name" value="PM/HMP-P_kinase-1"/>
</dbReference>
<dbReference type="EMBL" id="WNHX01000047">
    <property type="protein sequence ID" value="MTV87606.1"/>
    <property type="molecule type" value="Genomic_DNA"/>
</dbReference>
<dbReference type="EMBL" id="WNHN01000017">
    <property type="protein sequence ID" value="MTV76761.1"/>
    <property type="molecule type" value="Genomic_DNA"/>
</dbReference>
<evidence type="ECO:0000313" key="31">
    <source>
        <dbReference type="Proteomes" id="UP000314170"/>
    </source>
</evidence>
<evidence type="ECO:0000313" key="26">
    <source>
        <dbReference type="EMBL" id="VSJ51359.1"/>
    </source>
</evidence>
<evidence type="ECO:0000256" key="4">
    <source>
        <dbReference type="ARBA" id="ARBA00022723"/>
    </source>
</evidence>
<evidence type="ECO:0000313" key="21">
    <source>
        <dbReference type="EMBL" id="MTV76761.1"/>
    </source>
</evidence>
<reference evidence="18" key="4">
    <citation type="submission" date="2023-06" db="EMBL/GenBank/DDBJ databases">
        <title>PCVPA Blantyre Malawi Pneumococcal carriage surveillance isolates.</title>
        <authorList>
            <person name="Obolski U."/>
            <person name="Swarthout T.D."/>
            <person name="Kalizang'Oma A."/>
            <person name="Mwalukomo T.S."/>
            <person name="Cave R."/>
            <person name="Brown C."/>
            <person name="Cornick J."/>
            <person name="Kamng'Ona A."/>
            <person name="Msefula J."/>
            <person name="French N."/>
            <person name="Hyderman R."/>
        </authorList>
    </citation>
    <scope>NUCLEOTIDE SEQUENCE</scope>
    <source>
        <strain evidence="18">BVY8TH</strain>
    </source>
</reference>
<keyword evidence="5" id="KW-0547">Nucleotide-binding</keyword>
<dbReference type="Proteomes" id="UP001184693">
    <property type="component" value="Unassembled WGS sequence"/>
</dbReference>
<dbReference type="EMBL" id="JAVPGZ010000222">
    <property type="protein sequence ID" value="MDS8039037.1"/>
    <property type="molecule type" value="Genomic_DNA"/>
</dbReference>
<dbReference type="Proteomes" id="UP000042512">
    <property type="component" value="Unassembled WGS sequence"/>
</dbReference>